<keyword evidence="3" id="KW-1185">Reference proteome</keyword>
<dbReference type="Proteomes" id="UP000632849">
    <property type="component" value="Unassembled WGS sequence"/>
</dbReference>
<sequence length="115" mass="12455">MEETRLSAYERRVLAEIEEDLGADTGLARRMAGHRPSLRPPRPRPTWLRATAAAALGAVTLSLLVLAVATSSPGLVWGFAAAWVVTLLLLLRLVVRWARRHAAGPAAPPDDPTHH</sequence>
<evidence type="ECO:0000313" key="3">
    <source>
        <dbReference type="Proteomes" id="UP000632849"/>
    </source>
</evidence>
<dbReference type="InterPro" id="IPR021401">
    <property type="entry name" value="DUF3040"/>
</dbReference>
<keyword evidence="1" id="KW-0812">Transmembrane</keyword>
<dbReference type="AlphaFoldDB" id="A0A919ETW9"/>
<comment type="caution">
    <text evidence="2">The sequence shown here is derived from an EMBL/GenBank/DDBJ whole genome shotgun (WGS) entry which is preliminary data.</text>
</comment>
<dbReference type="EMBL" id="BNBE01000004">
    <property type="protein sequence ID" value="GHG27345.1"/>
    <property type="molecule type" value="Genomic_DNA"/>
</dbReference>
<name>A0A919ETW9_STRFL</name>
<feature type="transmembrane region" description="Helical" evidence="1">
    <location>
        <begin position="47"/>
        <end position="69"/>
    </location>
</feature>
<evidence type="ECO:0000313" key="2">
    <source>
        <dbReference type="EMBL" id="GHG27345.1"/>
    </source>
</evidence>
<evidence type="ECO:0008006" key="4">
    <source>
        <dbReference type="Google" id="ProtNLM"/>
    </source>
</evidence>
<evidence type="ECO:0000256" key="1">
    <source>
        <dbReference type="SAM" id="Phobius"/>
    </source>
</evidence>
<keyword evidence="1" id="KW-1133">Transmembrane helix</keyword>
<protein>
    <recommendedName>
        <fullName evidence="4">DUF3040 domain-containing protein</fullName>
    </recommendedName>
</protein>
<dbReference type="Pfam" id="PF11239">
    <property type="entry name" value="DUF3040"/>
    <property type="match status" value="1"/>
</dbReference>
<feature type="transmembrane region" description="Helical" evidence="1">
    <location>
        <begin position="75"/>
        <end position="95"/>
    </location>
</feature>
<dbReference type="RefSeq" id="WP_190044685.1">
    <property type="nucleotide sequence ID" value="NZ_BNBE01000004.1"/>
</dbReference>
<accession>A0A919ETW9</accession>
<gene>
    <name evidence="2" type="ORF">GCM10017667_75140</name>
</gene>
<organism evidence="2 3">
    <name type="scientific">Streptomyces filamentosus</name>
    <name type="common">Streptomyces roseosporus</name>
    <dbReference type="NCBI Taxonomy" id="67294"/>
    <lineage>
        <taxon>Bacteria</taxon>
        <taxon>Bacillati</taxon>
        <taxon>Actinomycetota</taxon>
        <taxon>Actinomycetes</taxon>
        <taxon>Kitasatosporales</taxon>
        <taxon>Streptomycetaceae</taxon>
        <taxon>Streptomyces</taxon>
    </lineage>
</organism>
<reference evidence="2" key="1">
    <citation type="journal article" date="2014" name="Int. J. Syst. Evol. Microbiol.">
        <title>Complete genome sequence of Corynebacterium casei LMG S-19264T (=DSM 44701T), isolated from a smear-ripened cheese.</title>
        <authorList>
            <consortium name="US DOE Joint Genome Institute (JGI-PGF)"/>
            <person name="Walter F."/>
            <person name="Albersmeier A."/>
            <person name="Kalinowski J."/>
            <person name="Ruckert C."/>
        </authorList>
    </citation>
    <scope>NUCLEOTIDE SEQUENCE</scope>
    <source>
        <strain evidence="2">JCM 4122</strain>
    </source>
</reference>
<reference evidence="2" key="2">
    <citation type="submission" date="2020-09" db="EMBL/GenBank/DDBJ databases">
        <authorList>
            <person name="Sun Q."/>
            <person name="Ohkuma M."/>
        </authorList>
    </citation>
    <scope>NUCLEOTIDE SEQUENCE</scope>
    <source>
        <strain evidence="2">JCM 4122</strain>
    </source>
</reference>
<keyword evidence="1" id="KW-0472">Membrane</keyword>
<proteinExistence type="predicted"/>